<keyword evidence="13" id="KW-0282">Flagellum</keyword>
<evidence type="ECO:0000256" key="6">
    <source>
        <dbReference type="ARBA" id="ARBA00022500"/>
    </source>
</evidence>
<evidence type="ECO:0000256" key="8">
    <source>
        <dbReference type="ARBA" id="ARBA00022927"/>
    </source>
</evidence>
<keyword evidence="11" id="KW-0175">Coiled coil</keyword>
<keyword evidence="8" id="KW-0653">Protein transport</keyword>
<comment type="subcellular location">
    <subcellularLocation>
        <location evidence="1">Cell membrane</location>
        <topology evidence="1">Peripheral membrane protein</topology>
        <orientation evidence="1">Cytoplasmic side</orientation>
    </subcellularLocation>
</comment>
<reference evidence="13" key="1">
    <citation type="submission" date="2022-04" db="EMBL/GenBank/DDBJ databases">
        <title>Halobacillus sp. isolated from saltern.</title>
        <authorList>
            <person name="Won M."/>
            <person name="Lee C.-M."/>
            <person name="Woen H.-Y."/>
            <person name="Kwon S.-W."/>
        </authorList>
    </citation>
    <scope>NUCLEOTIDE SEQUENCE</scope>
    <source>
        <strain evidence="13">SSHM10-5</strain>
    </source>
</reference>
<feature type="coiled-coil region" evidence="11">
    <location>
        <begin position="74"/>
        <end position="115"/>
    </location>
</feature>
<keyword evidence="10" id="KW-1006">Bacterial flagellum protein export</keyword>
<dbReference type="Pfam" id="PF02050">
    <property type="entry name" value="FliJ"/>
    <property type="match status" value="1"/>
</dbReference>
<proteinExistence type="inferred from homology"/>
<keyword evidence="6" id="KW-0145">Chemotaxis</keyword>
<dbReference type="InterPro" id="IPR012823">
    <property type="entry name" value="Flagell_FliJ"/>
</dbReference>
<keyword evidence="4" id="KW-0813">Transport</keyword>
<evidence type="ECO:0000256" key="11">
    <source>
        <dbReference type="SAM" id="Coils"/>
    </source>
</evidence>
<evidence type="ECO:0000313" key="13">
    <source>
        <dbReference type="EMBL" id="UOR12725.1"/>
    </source>
</evidence>
<keyword evidence="5" id="KW-1003">Cell membrane</keyword>
<sequence>MTSLQAFHKIKDLHEREKKEKQKHYQEQVDAFESVATNLYEMLKKKEAAEQNFHEGLTHSKVKAQSFMHHRRYVDQLENEIIRLQPEVQQARAQMESAQARLSSAHMEVKKFEKLIDNKLERHRQWLKEEENKQMDELSTRQYLTYKNR</sequence>
<keyword evidence="13" id="KW-0969">Cilium</keyword>
<evidence type="ECO:0000256" key="7">
    <source>
        <dbReference type="ARBA" id="ARBA00022795"/>
    </source>
</evidence>
<name>A0ABY4HH22_9BACI</name>
<evidence type="ECO:0000256" key="5">
    <source>
        <dbReference type="ARBA" id="ARBA00022475"/>
    </source>
</evidence>
<gene>
    <name evidence="13" type="primary">fliJ</name>
    <name evidence="13" type="ORF">MUO15_04190</name>
</gene>
<organism evidence="13 14">
    <name type="scientific">Halobacillus amylolyticus</name>
    <dbReference type="NCBI Taxonomy" id="2932259"/>
    <lineage>
        <taxon>Bacteria</taxon>
        <taxon>Bacillati</taxon>
        <taxon>Bacillota</taxon>
        <taxon>Bacilli</taxon>
        <taxon>Bacillales</taxon>
        <taxon>Bacillaceae</taxon>
        <taxon>Halobacillus</taxon>
    </lineage>
</organism>
<evidence type="ECO:0000256" key="10">
    <source>
        <dbReference type="ARBA" id="ARBA00023225"/>
    </source>
</evidence>
<dbReference type="NCBIfam" id="TIGR02473">
    <property type="entry name" value="flagell_FliJ"/>
    <property type="match status" value="1"/>
</dbReference>
<dbReference type="RefSeq" id="WP_245033713.1">
    <property type="nucleotide sequence ID" value="NZ_CP095075.1"/>
</dbReference>
<feature type="compositionally biased region" description="Basic and acidic residues" evidence="12">
    <location>
        <begin position="9"/>
        <end position="26"/>
    </location>
</feature>
<feature type="region of interest" description="Disordered" evidence="12">
    <location>
        <begin position="1"/>
        <end position="26"/>
    </location>
</feature>
<dbReference type="Gene3D" id="1.10.287.1700">
    <property type="match status" value="1"/>
</dbReference>
<evidence type="ECO:0000256" key="1">
    <source>
        <dbReference type="ARBA" id="ARBA00004413"/>
    </source>
</evidence>
<evidence type="ECO:0000256" key="9">
    <source>
        <dbReference type="ARBA" id="ARBA00023136"/>
    </source>
</evidence>
<keyword evidence="9" id="KW-0472">Membrane</keyword>
<keyword evidence="14" id="KW-1185">Reference proteome</keyword>
<protein>
    <recommendedName>
        <fullName evidence="3">Flagellar FliJ protein</fullName>
    </recommendedName>
</protein>
<keyword evidence="7" id="KW-1005">Bacterial flagellum biogenesis</keyword>
<dbReference type="InterPro" id="IPR053716">
    <property type="entry name" value="Flag_assembly_chemotaxis_eff"/>
</dbReference>
<evidence type="ECO:0000256" key="4">
    <source>
        <dbReference type="ARBA" id="ARBA00022448"/>
    </source>
</evidence>
<keyword evidence="13" id="KW-0966">Cell projection</keyword>
<evidence type="ECO:0000313" key="14">
    <source>
        <dbReference type="Proteomes" id="UP000830326"/>
    </source>
</evidence>
<dbReference type="EMBL" id="CP095075">
    <property type="protein sequence ID" value="UOR12725.1"/>
    <property type="molecule type" value="Genomic_DNA"/>
</dbReference>
<evidence type="ECO:0000256" key="3">
    <source>
        <dbReference type="ARBA" id="ARBA00020392"/>
    </source>
</evidence>
<dbReference type="Proteomes" id="UP000830326">
    <property type="component" value="Chromosome"/>
</dbReference>
<evidence type="ECO:0000256" key="2">
    <source>
        <dbReference type="ARBA" id="ARBA00010004"/>
    </source>
</evidence>
<accession>A0ABY4HH22</accession>
<evidence type="ECO:0000256" key="12">
    <source>
        <dbReference type="SAM" id="MobiDB-lite"/>
    </source>
</evidence>
<comment type="similarity">
    <text evidence="2">Belongs to the FliJ family.</text>
</comment>